<dbReference type="PANTHER" id="PTHR33630">
    <property type="entry name" value="CUTINASE RV1984C-RELATED-RELATED"/>
    <property type="match status" value="1"/>
</dbReference>
<accession>A0A1B8SD13</accession>
<evidence type="ECO:0000313" key="7">
    <source>
        <dbReference type="Proteomes" id="UP000092668"/>
    </source>
</evidence>
<evidence type="ECO:0000256" key="1">
    <source>
        <dbReference type="ARBA" id="ARBA00007534"/>
    </source>
</evidence>
<dbReference type="SMART" id="SM01110">
    <property type="entry name" value="Cutinase"/>
    <property type="match status" value="1"/>
</dbReference>
<gene>
    <name evidence="6" type="ORF">ACT18_16605</name>
</gene>
<dbReference type="InterPro" id="IPR029058">
    <property type="entry name" value="AB_hydrolase_fold"/>
</dbReference>
<keyword evidence="4" id="KW-1015">Disulfide bond</keyword>
<dbReference type="Gene3D" id="3.40.50.1820">
    <property type="entry name" value="alpha/beta hydrolase"/>
    <property type="match status" value="1"/>
</dbReference>
<name>A0A1B8SD13_9MYCO</name>
<dbReference type="PATRIC" id="fig|354243.3.peg.3434"/>
<reference evidence="6 7" key="1">
    <citation type="submission" date="2015-06" db="EMBL/GenBank/DDBJ databases">
        <title>Genome sequence of Mycobacterium kumamotonense strain Roo.</title>
        <authorList>
            <person name="Greninger A.L."/>
            <person name="Cunningham G."/>
            <person name="Miller S."/>
        </authorList>
    </citation>
    <scope>NUCLEOTIDE SEQUENCE [LARGE SCALE GENOMIC DNA]</scope>
    <source>
        <strain evidence="6 7">Roo</strain>
    </source>
</reference>
<evidence type="ECO:0000256" key="3">
    <source>
        <dbReference type="ARBA" id="ARBA00022801"/>
    </source>
</evidence>
<keyword evidence="7" id="KW-1185">Reference proteome</keyword>
<dbReference type="EMBL" id="LFOE01000028">
    <property type="protein sequence ID" value="OBY30631.1"/>
    <property type="molecule type" value="Genomic_DNA"/>
</dbReference>
<evidence type="ECO:0000313" key="6">
    <source>
        <dbReference type="EMBL" id="OBY30631.1"/>
    </source>
</evidence>
<dbReference type="SUPFAM" id="SSF53474">
    <property type="entry name" value="alpha/beta-Hydrolases"/>
    <property type="match status" value="1"/>
</dbReference>
<dbReference type="Pfam" id="PF01083">
    <property type="entry name" value="Cutinase"/>
    <property type="match status" value="1"/>
</dbReference>
<sequence>MITRILAAAGLAGCMLVSWWPAGDAVASDCPGVEVVFARGTAEPPGVGWMGQQFIDALRWRVGGRPVGVYPVNFPSVSEFGPTVAGIADAAGHITDMVAGCPDTALVLGGYSRGAALIGYLTAPAPAADGFPPPLPPEADGHIAAVALLGRPSAAFLNSLGAPPLVIGPRFAAKSIDLCAPGDPVCSAGADGAAHAAYAANGMTVQAADFAAAHLRPPESLSDQPL</sequence>
<dbReference type="AlphaFoldDB" id="A0A1B8SD13"/>
<dbReference type="STRING" id="354243.BST28_01675"/>
<evidence type="ECO:0000256" key="4">
    <source>
        <dbReference type="ARBA" id="ARBA00023157"/>
    </source>
</evidence>
<keyword evidence="3" id="KW-0378">Hydrolase</keyword>
<proteinExistence type="inferred from homology"/>
<evidence type="ECO:0000256" key="5">
    <source>
        <dbReference type="SAM" id="SignalP"/>
    </source>
</evidence>
<comment type="caution">
    <text evidence="6">The sequence shown here is derived from an EMBL/GenBank/DDBJ whole genome shotgun (WGS) entry which is preliminary data.</text>
</comment>
<dbReference type="GO" id="GO:0052689">
    <property type="term" value="F:carboxylic ester hydrolase activity"/>
    <property type="evidence" value="ECO:0007669"/>
    <property type="project" value="UniProtKB-KW"/>
</dbReference>
<comment type="similarity">
    <text evidence="1">Belongs to the cutinase family.</text>
</comment>
<keyword evidence="2" id="KW-0719">Serine esterase</keyword>
<feature type="signal peptide" evidence="5">
    <location>
        <begin position="1"/>
        <end position="22"/>
    </location>
</feature>
<protein>
    <submittedName>
        <fullName evidence="6">Cutinase</fullName>
    </submittedName>
</protein>
<keyword evidence="5" id="KW-0732">Signal</keyword>
<dbReference type="PANTHER" id="PTHR33630:SF9">
    <property type="entry name" value="CUTINASE 4"/>
    <property type="match status" value="1"/>
</dbReference>
<evidence type="ECO:0000256" key="2">
    <source>
        <dbReference type="ARBA" id="ARBA00022487"/>
    </source>
</evidence>
<dbReference type="InterPro" id="IPR000675">
    <property type="entry name" value="Cutinase/axe"/>
</dbReference>
<organism evidence="6 7">
    <name type="scientific">Mycolicibacter kumamotonensis</name>
    <dbReference type="NCBI Taxonomy" id="354243"/>
    <lineage>
        <taxon>Bacteria</taxon>
        <taxon>Bacillati</taxon>
        <taxon>Actinomycetota</taxon>
        <taxon>Actinomycetes</taxon>
        <taxon>Mycobacteriales</taxon>
        <taxon>Mycobacteriaceae</taxon>
        <taxon>Mycolicibacter</taxon>
    </lineage>
</organism>
<dbReference type="Proteomes" id="UP000092668">
    <property type="component" value="Unassembled WGS sequence"/>
</dbReference>
<feature type="chain" id="PRO_5038719071" evidence="5">
    <location>
        <begin position="23"/>
        <end position="226"/>
    </location>
</feature>